<dbReference type="Proteomes" id="UP001062846">
    <property type="component" value="Chromosome 1"/>
</dbReference>
<protein>
    <submittedName>
        <fullName evidence="1">Uncharacterized protein</fullName>
    </submittedName>
</protein>
<dbReference type="EMBL" id="CM046388">
    <property type="protein sequence ID" value="KAI8572085.1"/>
    <property type="molecule type" value="Genomic_DNA"/>
</dbReference>
<evidence type="ECO:0000313" key="1">
    <source>
        <dbReference type="EMBL" id="KAI8572085.1"/>
    </source>
</evidence>
<comment type="caution">
    <text evidence="1">The sequence shown here is derived from an EMBL/GenBank/DDBJ whole genome shotgun (WGS) entry which is preliminary data.</text>
</comment>
<name>A0ACC0Q2W1_RHOML</name>
<gene>
    <name evidence="1" type="ORF">RHMOL_Rhmol01G0171300</name>
</gene>
<proteinExistence type="predicted"/>
<evidence type="ECO:0000313" key="2">
    <source>
        <dbReference type="Proteomes" id="UP001062846"/>
    </source>
</evidence>
<organism evidence="1 2">
    <name type="scientific">Rhododendron molle</name>
    <name type="common">Chinese azalea</name>
    <name type="synonym">Azalea mollis</name>
    <dbReference type="NCBI Taxonomy" id="49168"/>
    <lineage>
        <taxon>Eukaryota</taxon>
        <taxon>Viridiplantae</taxon>
        <taxon>Streptophyta</taxon>
        <taxon>Embryophyta</taxon>
        <taxon>Tracheophyta</taxon>
        <taxon>Spermatophyta</taxon>
        <taxon>Magnoliopsida</taxon>
        <taxon>eudicotyledons</taxon>
        <taxon>Gunneridae</taxon>
        <taxon>Pentapetalae</taxon>
        <taxon>asterids</taxon>
        <taxon>Ericales</taxon>
        <taxon>Ericaceae</taxon>
        <taxon>Ericoideae</taxon>
        <taxon>Rhodoreae</taxon>
        <taxon>Rhododendron</taxon>
    </lineage>
</organism>
<keyword evidence="2" id="KW-1185">Reference proteome</keyword>
<accession>A0ACC0Q2W1</accession>
<sequence>MNYLEVIFESDCLTLINCFKDDKSACPWEIKTIVDDIKIGAQLRKWSFIWCNMEKNRVAHGLVKFCSGMNFFFQTGCIPLDMVVLIADDVKRL</sequence>
<reference evidence="1" key="1">
    <citation type="submission" date="2022-02" db="EMBL/GenBank/DDBJ databases">
        <title>Plant Genome Project.</title>
        <authorList>
            <person name="Zhang R.-G."/>
        </authorList>
    </citation>
    <scope>NUCLEOTIDE SEQUENCE</scope>
    <source>
        <strain evidence="1">AT1</strain>
    </source>
</reference>